<comment type="caution">
    <text evidence="1">The sequence shown here is derived from an EMBL/GenBank/DDBJ whole genome shotgun (WGS) entry which is preliminary data.</text>
</comment>
<reference evidence="1 2" key="1">
    <citation type="submission" date="2018-07" db="EMBL/GenBank/DDBJ databases">
        <title>Lottiidibacillus patelloidae gen. nov., sp. nov., isolated from the intestinal tract of a marine limpet and the reclassification of B. taeanensis BH030017T, B. algicola KMM 3737T and B. hwajinpoensis SW-72T as genus Lottiidibacillus.</title>
        <authorList>
            <person name="Liu R."/>
            <person name="Huang Z."/>
        </authorList>
    </citation>
    <scope>NUCLEOTIDE SEQUENCE [LARGE SCALE GENOMIC DNA]</scope>
    <source>
        <strain evidence="1 2">BH030017</strain>
    </source>
</reference>
<sequence>MTVITNRDDSNYLDDWTAASVEQPENTMNTNNTNSHSETMWEKIKDFFSMDHHNPKGRLTNMDLPENELNTYYEDLEQGKYLVALDKDPGVNDLNDEIRTGDEMAEGRLSNENVRETNHAINNSLDNRY</sequence>
<dbReference type="AlphaFoldDB" id="A0A366Y1R6"/>
<name>A0A366Y1R6_9BACI</name>
<dbReference type="OrthoDB" id="2678178at2"/>
<gene>
    <name evidence="1" type="ORF">DS031_08095</name>
</gene>
<dbReference type="Proteomes" id="UP000253314">
    <property type="component" value="Unassembled WGS sequence"/>
</dbReference>
<protein>
    <submittedName>
        <fullName evidence="1">Uncharacterized protein</fullName>
    </submittedName>
</protein>
<dbReference type="EMBL" id="QOCW01000006">
    <property type="protein sequence ID" value="RBW70141.1"/>
    <property type="molecule type" value="Genomic_DNA"/>
</dbReference>
<accession>A0A366Y1R6</accession>
<proteinExistence type="predicted"/>
<evidence type="ECO:0000313" key="1">
    <source>
        <dbReference type="EMBL" id="RBW70141.1"/>
    </source>
</evidence>
<keyword evidence="2" id="KW-1185">Reference proteome</keyword>
<organism evidence="1 2">
    <name type="scientific">Bacillus taeanensis</name>
    <dbReference type="NCBI Taxonomy" id="273032"/>
    <lineage>
        <taxon>Bacteria</taxon>
        <taxon>Bacillati</taxon>
        <taxon>Bacillota</taxon>
        <taxon>Bacilli</taxon>
        <taxon>Bacillales</taxon>
        <taxon>Bacillaceae</taxon>
        <taxon>Bacillus</taxon>
    </lineage>
</organism>
<evidence type="ECO:0000313" key="2">
    <source>
        <dbReference type="Proteomes" id="UP000253314"/>
    </source>
</evidence>